<gene>
    <name evidence="2" type="ORF">IAI60_21610</name>
</gene>
<evidence type="ECO:0000313" key="3">
    <source>
        <dbReference type="Proteomes" id="UP001518990"/>
    </source>
</evidence>
<comment type="caution">
    <text evidence="2">The sequence shown here is derived from an EMBL/GenBank/DDBJ whole genome shotgun (WGS) entry which is preliminary data.</text>
</comment>
<keyword evidence="1" id="KW-0732">Signal</keyword>
<accession>A0ABS3KIA1</accession>
<dbReference type="Proteomes" id="UP001518990">
    <property type="component" value="Unassembled WGS sequence"/>
</dbReference>
<dbReference type="RefSeq" id="WP_207451170.1">
    <property type="nucleotide sequence ID" value="NZ_JACTNF010000050.1"/>
</dbReference>
<keyword evidence="3" id="KW-1185">Reference proteome</keyword>
<dbReference type="EMBL" id="JACTNF010000050">
    <property type="protein sequence ID" value="MBO1077201.1"/>
    <property type="molecule type" value="Genomic_DNA"/>
</dbReference>
<evidence type="ECO:0000256" key="1">
    <source>
        <dbReference type="SAM" id="SignalP"/>
    </source>
</evidence>
<proteinExistence type="predicted"/>
<sequence>MLLLALTGAFLTAPLSAALADPWKHERRYERHWDQQEERRWRERRAERAWR</sequence>
<organism evidence="2 3">
    <name type="scientific">Roseomonas marmotae</name>
    <dbReference type="NCBI Taxonomy" id="2768161"/>
    <lineage>
        <taxon>Bacteria</taxon>
        <taxon>Pseudomonadati</taxon>
        <taxon>Pseudomonadota</taxon>
        <taxon>Alphaproteobacteria</taxon>
        <taxon>Acetobacterales</taxon>
        <taxon>Roseomonadaceae</taxon>
        <taxon>Roseomonas</taxon>
    </lineage>
</organism>
<feature type="chain" id="PRO_5046306811" evidence="1">
    <location>
        <begin position="21"/>
        <end position="51"/>
    </location>
</feature>
<name>A0ABS3KIA1_9PROT</name>
<feature type="signal peptide" evidence="1">
    <location>
        <begin position="1"/>
        <end position="20"/>
    </location>
</feature>
<protein>
    <submittedName>
        <fullName evidence="2">Uncharacterized protein</fullName>
    </submittedName>
</protein>
<evidence type="ECO:0000313" key="2">
    <source>
        <dbReference type="EMBL" id="MBO1077201.1"/>
    </source>
</evidence>
<reference evidence="2 3" key="1">
    <citation type="submission" date="2020-09" db="EMBL/GenBank/DDBJ databases">
        <title>Roseomonas.</title>
        <authorList>
            <person name="Zhu W."/>
        </authorList>
    </citation>
    <scope>NUCLEOTIDE SEQUENCE [LARGE SCALE GENOMIC DNA]</scope>
    <source>
        <strain evidence="2 3">1311</strain>
    </source>
</reference>